<dbReference type="PROSITE" id="PS51257">
    <property type="entry name" value="PROKAR_LIPOPROTEIN"/>
    <property type="match status" value="1"/>
</dbReference>
<accession>A0A420XRK6</accession>
<proteinExistence type="predicted"/>
<dbReference type="EMBL" id="RBWV01000010">
    <property type="protein sequence ID" value="RKS77536.1"/>
    <property type="molecule type" value="Genomic_DNA"/>
</dbReference>
<organism evidence="1 2">
    <name type="scientific">Motilibacter peucedani</name>
    <dbReference type="NCBI Taxonomy" id="598650"/>
    <lineage>
        <taxon>Bacteria</taxon>
        <taxon>Bacillati</taxon>
        <taxon>Actinomycetota</taxon>
        <taxon>Actinomycetes</taxon>
        <taxon>Motilibacterales</taxon>
        <taxon>Motilibacteraceae</taxon>
        <taxon>Motilibacter</taxon>
    </lineage>
</organism>
<comment type="caution">
    <text evidence="1">The sequence shown here is derived from an EMBL/GenBank/DDBJ whole genome shotgun (WGS) entry which is preliminary data.</text>
</comment>
<reference evidence="1 2" key="1">
    <citation type="submission" date="2018-10" db="EMBL/GenBank/DDBJ databases">
        <title>Genomic Encyclopedia of Archaeal and Bacterial Type Strains, Phase II (KMG-II): from individual species to whole genera.</title>
        <authorList>
            <person name="Goeker M."/>
        </authorList>
    </citation>
    <scope>NUCLEOTIDE SEQUENCE [LARGE SCALE GENOMIC DNA]</scope>
    <source>
        <strain evidence="1 2">RP-AC37</strain>
    </source>
</reference>
<dbReference type="OrthoDB" id="3264463at2"/>
<name>A0A420XRK6_9ACTN</name>
<keyword evidence="2" id="KW-1185">Reference proteome</keyword>
<gene>
    <name evidence="1" type="ORF">CLV35_1225</name>
</gene>
<protein>
    <submittedName>
        <fullName evidence="1">Uncharacterized protein DUF4192</fullName>
    </submittedName>
</protein>
<dbReference type="Proteomes" id="UP000281955">
    <property type="component" value="Unassembled WGS sequence"/>
</dbReference>
<dbReference type="InterPro" id="IPR025447">
    <property type="entry name" value="DUF4192"/>
</dbReference>
<evidence type="ECO:0000313" key="1">
    <source>
        <dbReference type="EMBL" id="RKS77536.1"/>
    </source>
</evidence>
<dbReference type="Pfam" id="PF13830">
    <property type="entry name" value="DUF4192"/>
    <property type="match status" value="1"/>
</dbReference>
<dbReference type="InParanoid" id="A0A420XRK6"/>
<evidence type="ECO:0000313" key="2">
    <source>
        <dbReference type="Proteomes" id="UP000281955"/>
    </source>
</evidence>
<dbReference type="RefSeq" id="WP_121192565.1">
    <property type="nucleotide sequence ID" value="NZ_RBWV01000010.1"/>
</dbReference>
<sequence length="387" mass="39695">MSTPVIRARSVDDLVRAVPHLLGFHPSASLVVGCLSGDPKRVGLVIRVDLPPPGDERALARQLARVVAEQSAGAAFALCFDDGHVGTTSEDRPLPWSRLVDALERALADRGVELVEADLVGDGRRWSYTCQQECCPPGALLEPADEGAVGLLAAEQALSGRSPLPDRAALSASVRPAAATGVRSALSRARLQRARRSYALLAAGGRAQLVAHVCSLVGHAAAALGQTREPDPDWAALVLVSLRDVWVRDAVLTLALDAAGEGSEAAAQPGEDRDGGAGAGAAALPGGGFSRAALVSVLVALAQQAPEAEAAPVCSLLAGTAYAFGDGALANVALERALGAEPGYSLAALLDRMFAAATTPEELRRVLRDVRADLAGALDAVPPTRVG</sequence>
<dbReference type="AlphaFoldDB" id="A0A420XRK6"/>